<accession>A0A0F9EUC8</accession>
<organism evidence="1">
    <name type="scientific">marine sediment metagenome</name>
    <dbReference type="NCBI Taxonomy" id="412755"/>
    <lineage>
        <taxon>unclassified sequences</taxon>
        <taxon>metagenomes</taxon>
        <taxon>ecological metagenomes</taxon>
    </lineage>
</organism>
<sequence length="92" mass="10698">MSCNKCNCDCFDKCSIVGFLPVGLCCESCFLYDEEHTCMKSSNKEEESMEKKYKKIKLVDASIEGQILRIVIKYQKEEEKTLHIDLKKYLKA</sequence>
<reference evidence="1" key="1">
    <citation type="journal article" date="2015" name="Nature">
        <title>Complex archaea that bridge the gap between prokaryotes and eukaryotes.</title>
        <authorList>
            <person name="Spang A."/>
            <person name="Saw J.H."/>
            <person name="Jorgensen S.L."/>
            <person name="Zaremba-Niedzwiedzka K."/>
            <person name="Martijn J."/>
            <person name="Lind A.E."/>
            <person name="van Eijk R."/>
            <person name="Schleper C."/>
            <person name="Guy L."/>
            <person name="Ettema T.J."/>
        </authorList>
    </citation>
    <scope>NUCLEOTIDE SEQUENCE</scope>
</reference>
<protein>
    <submittedName>
        <fullName evidence="1">Uncharacterized protein</fullName>
    </submittedName>
</protein>
<evidence type="ECO:0000313" key="1">
    <source>
        <dbReference type="EMBL" id="KKL77629.1"/>
    </source>
</evidence>
<proteinExistence type="predicted"/>
<dbReference type="EMBL" id="LAZR01023696">
    <property type="protein sequence ID" value="KKL77629.1"/>
    <property type="molecule type" value="Genomic_DNA"/>
</dbReference>
<gene>
    <name evidence="1" type="ORF">LCGC14_2032980</name>
</gene>
<comment type="caution">
    <text evidence="1">The sequence shown here is derived from an EMBL/GenBank/DDBJ whole genome shotgun (WGS) entry which is preliminary data.</text>
</comment>
<name>A0A0F9EUC8_9ZZZZ</name>
<dbReference type="AlphaFoldDB" id="A0A0F9EUC8"/>